<dbReference type="Gene3D" id="1.10.3720.10">
    <property type="entry name" value="MetI-like"/>
    <property type="match status" value="1"/>
</dbReference>
<evidence type="ECO:0000256" key="1">
    <source>
        <dbReference type="ARBA" id="ARBA00004141"/>
    </source>
</evidence>
<dbReference type="GO" id="GO:0005886">
    <property type="term" value="C:plasma membrane"/>
    <property type="evidence" value="ECO:0007669"/>
    <property type="project" value="UniProtKB-SubCell"/>
</dbReference>
<evidence type="ECO:0000256" key="3">
    <source>
        <dbReference type="ARBA" id="ARBA00022692"/>
    </source>
</evidence>
<keyword evidence="3 6" id="KW-0812">Transmembrane</keyword>
<evidence type="ECO:0000256" key="4">
    <source>
        <dbReference type="ARBA" id="ARBA00022989"/>
    </source>
</evidence>
<dbReference type="InterPro" id="IPR051204">
    <property type="entry name" value="ABC_transp_perm/SBD"/>
</dbReference>
<evidence type="ECO:0000313" key="9">
    <source>
        <dbReference type="Proteomes" id="UP000029080"/>
    </source>
</evidence>
<dbReference type="RefSeq" id="WP_044259626.1">
    <property type="nucleotide sequence ID" value="NZ_JGZU01000015.1"/>
</dbReference>
<dbReference type="InterPro" id="IPR035906">
    <property type="entry name" value="MetI-like_sf"/>
</dbReference>
<keyword evidence="9" id="KW-1185">Reference proteome</keyword>
<dbReference type="EMBL" id="JGZU01000015">
    <property type="protein sequence ID" value="KFJ05483.1"/>
    <property type="molecule type" value="Genomic_DNA"/>
</dbReference>
<feature type="transmembrane region" description="Helical" evidence="6">
    <location>
        <begin position="130"/>
        <end position="160"/>
    </location>
</feature>
<dbReference type="Pfam" id="PF00528">
    <property type="entry name" value="BPD_transp_1"/>
    <property type="match status" value="1"/>
</dbReference>
<evidence type="ECO:0000256" key="5">
    <source>
        <dbReference type="ARBA" id="ARBA00023136"/>
    </source>
</evidence>
<keyword evidence="5 6" id="KW-0472">Membrane</keyword>
<evidence type="ECO:0000313" key="8">
    <source>
        <dbReference type="EMBL" id="KFJ05483.1"/>
    </source>
</evidence>
<dbReference type="Proteomes" id="UP000029080">
    <property type="component" value="Unassembled WGS sequence"/>
</dbReference>
<dbReference type="eggNOG" id="COG1174">
    <property type="taxonomic scope" value="Bacteria"/>
</dbReference>
<dbReference type="CDD" id="cd06261">
    <property type="entry name" value="TM_PBP2"/>
    <property type="match status" value="1"/>
</dbReference>
<dbReference type="GO" id="GO:0031460">
    <property type="term" value="P:glycine betaine transport"/>
    <property type="evidence" value="ECO:0007669"/>
    <property type="project" value="TreeGrafter"/>
</dbReference>
<dbReference type="PROSITE" id="PS50928">
    <property type="entry name" value="ABC_TM1"/>
    <property type="match status" value="1"/>
</dbReference>
<dbReference type="GO" id="GO:0055085">
    <property type="term" value="P:transmembrane transport"/>
    <property type="evidence" value="ECO:0007669"/>
    <property type="project" value="InterPro"/>
</dbReference>
<comment type="similarity">
    <text evidence="6">Belongs to the binding-protein-dependent transport system permease family.</text>
</comment>
<dbReference type="PANTHER" id="PTHR30177:SF4">
    <property type="entry name" value="OSMOPROTECTANT IMPORT PERMEASE PROTEIN OSMW"/>
    <property type="match status" value="1"/>
</dbReference>
<feature type="transmembrane region" description="Helical" evidence="6">
    <location>
        <begin position="79"/>
        <end position="96"/>
    </location>
</feature>
<keyword evidence="2 6" id="KW-0813">Transport</keyword>
<feature type="transmembrane region" description="Helical" evidence="6">
    <location>
        <begin position="180"/>
        <end position="200"/>
    </location>
</feature>
<comment type="caution">
    <text evidence="8">The sequence shown here is derived from an EMBL/GenBank/DDBJ whole genome shotgun (WGS) entry which is preliminary data.</text>
</comment>
<evidence type="ECO:0000256" key="6">
    <source>
        <dbReference type="RuleBase" id="RU363032"/>
    </source>
</evidence>
<dbReference type="InterPro" id="IPR000515">
    <property type="entry name" value="MetI-like"/>
</dbReference>
<keyword evidence="4 6" id="KW-1133">Transmembrane helix</keyword>
<gene>
    <name evidence="8" type="ORF">BITS_0156</name>
</gene>
<dbReference type="PANTHER" id="PTHR30177">
    <property type="entry name" value="GLYCINE BETAINE/L-PROLINE TRANSPORT SYSTEM PERMEASE PROTEIN PROW"/>
    <property type="match status" value="1"/>
</dbReference>
<evidence type="ECO:0000259" key="7">
    <source>
        <dbReference type="PROSITE" id="PS50928"/>
    </source>
</evidence>
<protein>
    <submittedName>
        <fullName evidence="8">Osmoprotectant (Glycine betaine/carnitine/choline/L-proline) ABC transporter,inner membrane subunit</fullName>
    </submittedName>
</protein>
<feature type="transmembrane region" description="Helical" evidence="6">
    <location>
        <begin position="15"/>
        <end position="37"/>
    </location>
</feature>
<organism evidence="8 9">
    <name type="scientific">Bifidobacterium tsurumiense</name>
    <dbReference type="NCBI Taxonomy" id="356829"/>
    <lineage>
        <taxon>Bacteria</taxon>
        <taxon>Bacillati</taxon>
        <taxon>Actinomycetota</taxon>
        <taxon>Actinomycetes</taxon>
        <taxon>Bifidobacteriales</taxon>
        <taxon>Bifidobacteriaceae</taxon>
        <taxon>Bifidobacterium</taxon>
    </lineage>
</organism>
<sequence length="224" mass="23652">MTWLMNNWATALELGAAHLLLALPAIALSVLIALPIGRFANRHPRFGSPLLSVTTLLYAIPSLPLLIMIPSFFGTPLRSPATMIIALTVYGVALMVRTSVDAFNSIPQTTLSAATAIGFSRSSLLWQVELPLAIPVIISGVRVVAVSTIGLVTIGSLIGIQSLGSLLTDGFQRGIVAEVATGAIATVALALMVDALLNLIGRMLTPWTRASQQTDQMKLEGDIQ</sequence>
<accession>A0A087ECI2</accession>
<dbReference type="AlphaFoldDB" id="A0A087ECI2"/>
<name>A0A087ECI2_9BIFI</name>
<proteinExistence type="inferred from homology"/>
<reference evidence="8 9" key="1">
    <citation type="submission" date="2014-03" db="EMBL/GenBank/DDBJ databases">
        <title>Genomics of Bifidobacteria.</title>
        <authorList>
            <person name="Ventura M."/>
            <person name="Milani C."/>
            <person name="Lugli G.A."/>
        </authorList>
    </citation>
    <scope>NUCLEOTIDE SEQUENCE [LARGE SCALE GENOMIC DNA]</scope>
    <source>
        <strain evidence="8 9">JCM 13495</strain>
    </source>
</reference>
<feature type="domain" description="ABC transmembrane type-1" evidence="7">
    <location>
        <begin position="15"/>
        <end position="197"/>
    </location>
</feature>
<dbReference type="SUPFAM" id="SSF161098">
    <property type="entry name" value="MetI-like"/>
    <property type="match status" value="1"/>
</dbReference>
<dbReference type="STRING" id="356829.BITS_0156"/>
<comment type="subcellular location">
    <subcellularLocation>
        <location evidence="6">Cell membrane</location>
        <topology evidence="6">Multi-pass membrane protein</topology>
    </subcellularLocation>
    <subcellularLocation>
        <location evidence="1">Membrane</location>
        <topology evidence="1">Multi-pass membrane protein</topology>
    </subcellularLocation>
</comment>
<feature type="transmembrane region" description="Helical" evidence="6">
    <location>
        <begin position="49"/>
        <end position="73"/>
    </location>
</feature>
<evidence type="ECO:0000256" key="2">
    <source>
        <dbReference type="ARBA" id="ARBA00022448"/>
    </source>
</evidence>